<feature type="transmembrane region" description="Helical" evidence="4">
    <location>
        <begin position="2394"/>
        <end position="2419"/>
    </location>
</feature>
<dbReference type="VEuPathDB" id="AmoebaDB:NAEGRDRAFT_61940"/>
<dbReference type="PANTHER" id="PTHR23072">
    <property type="entry name" value="PHOSPHATIDYLINOSITOL GLYCAN-RELATED"/>
    <property type="match status" value="1"/>
</dbReference>
<dbReference type="InterPro" id="IPR003591">
    <property type="entry name" value="Leu-rich_rpt_typical-subtyp"/>
</dbReference>
<dbReference type="InterPro" id="IPR017850">
    <property type="entry name" value="Alkaline_phosphatase_core_sf"/>
</dbReference>
<feature type="transmembrane region" description="Helical" evidence="4">
    <location>
        <begin position="39"/>
        <end position="62"/>
    </location>
</feature>
<dbReference type="InterPro" id="IPR032675">
    <property type="entry name" value="LRR_dom_sf"/>
</dbReference>
<dbReference type="STRING" id="5762.D2UZH6"/>
<feature type="transmembrane region" description="Helical" evidence="4">
    <location>
        <begin position="2535"/>
        <end position="2553"/>
    </location>
</feature>
<gene>
    <name evidence="5" type="ORF">NAEGRDRAFT_61940</name>
</gene>
<reference evidence="5 6" key="1">
    <citation type="journal article" date="2010" name="Cell">
        <title>The genome of Naegleria gruberi illuminates early eukaryotic versatility.</title>
        <authorList>
            <person name="Fritz-Laylin L.K."/>
            <person name="Prochnik S.E."/>
            <person name="Ginger M.L."/>
            <person name="Dacks J.B."/>
            <person name="Carpenter M.L."/>
            <person name="Field M.C."/>
            <person name="Kuo A."/>
            <person name="Paredez A."/>
            <person name="Chapman J."/>
            <person name="Pham J."/>
            <person name="Shu S."/>
            <person name="Neupane R."/>
            <person name="Cipriano M."/>
            <person name="Mancuso J."/>
            <person name="Tu H."/>
            <person name="Salamov A."/>
            <person name="Lindquist E."/>
            <person name="Shapiro H."/>
            <person name="Lucas S."/>
            <person name="Grigoriev I.V."/>
            <person name="Cande W.Z."/>
            <person name="Fulton C."/>
            <person name="Rokhsar D.S."/>
            <person name="Dawson S.C."/>
        </authorList>
    </citation>
    <scope>NUCLEOTIDE SEQUENCE [LARGE SCALE GENOMIC DNA]</scope>
    <source>
        <strain evidence="5 6">NEG-M</strain>
    </source>
</reference>
<dbReference type="PANTHER" id="PTHR23072:SF0">
    <property type="entry name" value="GPI ETHANOLAMINE PHOSPHATE TRANSFERASE 2"/>
    <property type="match status" value="1"/>
</dbReference>
<feature type="transmembrane region" description="Helical" evidence="4">
    <location>
        <begin position="2194"/>
        <end position="2213"/>
    </location>
</feature>
<evidence type="ECO:0000256" key="3">
    <source>
        <dbReference type="SAM" id="MobiDB-lite"/>
    </source>
</evidence>
<dbReference type="SMART" id="SM00365">
    <property type="entry name" value="LRR_SD22"/>
    <property type="match status" value="8"/>
</dbReference>
<feature type="transmembrane region" description="Helical" evidence="4">
    <location>
        <begin position="2512"/>
        <end position="2529"/>
    </location>
</feature>
<dbReference type="GO" id="GO:0006506">
    <property type="term" value="P:GPI anchor biosynthetic process"/>
    <property type="evidence" value="ECO:0007669"/>
    <property type="project" value="InterPro"/>
</dbReference>
<organism evidence="6">
    <name type="scientific">Naegleria gruberi</name>
    <name type="common">Amoeba</name>
    <dbReference type="NCBI Taxonomy" id="5762"/>
    <lineage>
        <taxon>Eukaryota</taxon>
        <taxon>Discoba</taxon>
        <taxon>Heterolobosea</taxon>
        <taxon>Tetramitia</taxon>
        <taxon>Eutetramitia</taxon>
        <taxon>Vahlkampfiidae</taxon>
        <taxon>Naegleria</taxon>
    </lineage>
</organism>
<feature type="compositionally biased region" description="Polar residues" evidence="3">
    <location>
        <begin position="1899"/>
        <end position="1908"/>
    </location>
</feature>
<dbReference type="GO" id="GO:0005789">
    <property type="term" value="C:endoplasmic reticulum membrane"/>
    <property type="evidence" value="ECO:0007669"/>
    <property type="project" value="TreeGrafter"/>
</dbReference>
<evidence type="ECO:0000313" key="6">
    <source>
        <dbReference type="Proteomes" id="UP000006671"/>
    </source>
</evidence>
<keyword evidence="4" id="KW-1133">Transmembrane helix</keyword>
<dbReference type="GeneID" id="8855344"/>
<dbReference type="SUPFAM" id="SSF52047">
    <property type="entry name" value="RNI-like"/>
    <property type="match status" value="1"/>
</dbReference>
<dbReference type="OMA" id="LWICENP"/>
<keyword evidence="1" id="KW-0433">Leucine-rich repeat</keyword>
<feature type="transmembrane region" description="Helical" evidence="4">
    <location>
        <begin position="2272"/>
        <end position="2296"/>
    </location>
</feature>
<feature type="transmembrane region" description="Helical" evidence="4">
    <location>
        <begin position="2317"/>
        <end position="2334"/>
    </location>
</feature>
<evidence type="ECO:0000256" key="1">
    <source>
        <dbReference type="ARBA" id="ARBA00022614"/>
    </source>
</evidence>
<dbReference type="SMART" id="SM00369">
    <property type="entry name" value="LRR_TYP"/>
    <property type="match status" value="5"/>
</dbReference>
<keyword evidence="2" id="KW-0677">Repeat</keyword>
<dbReference type="Gene3D" id="3.40.720.10">
    <property type="entry name" value="Alkaline Phosphatase, subunit A"/>
    <property type="match status" value="1"/>
</dbReference>
<proteinExistence type="predicted"/>
<accession>D2UZH6</accession>
<dbReference type="OrthoDB" id="266138at2759"/>
<dbReference type="EMBL" id="GG738846">
    <property type="protein sequence ID" value="EFC50152.1"/>
    <property type="molecule type" value="Genomic_DNA"/>
</dbReference>
<feature type="transmembrane region" description="Helical" evidence="4">
    <location>
        <begin position="2560"/>
        <end position="2584"/>
    </location>
</feature>
<dbReference type="InterPro" id="IPR039527">
    <property type="entry name" value="PIGG/GPI7"/>
</dbReference>
<dbReference type="CDD" id="cd16024">
    <property type="entry name" value="GPI_EPT_2"/>
    <property type="match status" value="1"/>
</dbReference>
<feature type="region of interest" description="Disordered" evidence="3">
    <location>
        <begin position="1888"/>
        <end position="1908"/>
    </location>
</feature>
<dbReference type="KEGG" id="ngr:NAEGRDRAFT_61940"/>
<evidence type="ECO:0000256" key="2">
    <source>
        <dbReference type="ARBA" id="ARBA00022737"/>
    </source>
</evidence>
<feature type="transmembrane region" description="Helical" evidence="4">
    <location>
        <begin position="2606"/>
        <end position="2629"/>
    </location>
</feature>
<feature type="region of interest" description="Disordered" evidence="3">
    <location>
        <begin position="1"/>
        <end position="22"/>
    </location>
</feature>
<name>D2UZH6_NAEGR</name>
<dbReference type="SUPFAM" id="SSF52058">
    <property type="entry name" value="L domain-like"/>
    <property type="match status" value="1"/>
</dbReference>
<dbReference type="InterPro" id="IPR001611">
    <property type="entry name" value="Leu-rich_rpt"/>
</dbReference>
<feature type="compositionally biased region" description="Basic and acidic residues" evidence="3">
    <location>
        <begin position="1"/>
        <end position="16"/>
    </location>
</feature>
<keyword evidence="4" id="KW-0472">Membrane</keyword>
<evidence type="ECO:0000256" key="4">
    <source>
        <dbReference type="SAM" id="Phobius"/>
    </source>
</evidence>
<dbReference type="Gene3D" id="3.80.10.10">
    <property type="entry name" value="Ribonuclease Inhibitor"/>
    <property type="match status" value="7"/>
</dbReference>
<keyword evidence="6" id="KW-1185">Reference proteome</keyword>
<dbReference type="RefSeq" id="XP_002682896.1">
    <property type="nucleotide sequence ID" value="XM_002682850.1"/>
</dbReference>
<evidence type="ECO:0000313" key="5">
    <source>
        <dbReference type="EMBL" id="EFC50152.1"/>
    </source>
</evidence>
<feature type="compositionally biased region" description="Low complexity" evidence="3">
    <location>
        <begin position="2031"/>
        <end position="2049"/>
    </location>
</feature>
<dbReference type="PROSITE" id="PS51450">
    <property type="entry name" value="LRR"/>
    <property type="match status" value="4"/>
</dbReference>
<keyword evidence="4" id="KW-0812">Transmembrane</keyword>
<dbReference type="GO" id="GO:0051267">
    <property type="term" value="F:CP2 mannose-ethanolamine phosphotransferase activity"/>
    <property type="evidence" value="ECO:0007669"/>
    <property type="project" value="TreeGrafter"/>
</dbReference>
<protein>
    <submittedName>
        <fullName evidence="5">Predicted protein</fullName>
    </submittedName>
</protein>
<dbReference type="InParanoid" id="D2UZH6"/>
<feature type="transmembrane region" description="Helical" evidence="4">
    <location>
        <begin position="2225"/>
        <end position="2252"/>
    </location>
</feature>
<dbReference type="SUPFAM" id="SSF53649">
    <property type="entry name" value="Alkaline phosphatase-like"/>
    <property type="match status" value="1"/>
</dbReference>
<dbReference type="eggNOG" id="KOG2125">
    <property type="taxonomic scope" value="Eukaryota"/>
</dbReference>
<dbReference type="Proteomes" id="UP000006671">
    <property type="component" value="Unassembled WGS sequence"/>
</dbReference>
<feature type="region of interest" description="Disordered" evidence="3">
    <location>
        <begin position="2024"/>
        <end position="2057"/>
    </location>
</feature>
<dbReference type="InterPro" id="IPR037674">
    <property type="entry name" value="PIG-G_N"/>
</dbReference>
<sequence length="2740" mass="316405">MSKQQEKKLMTNHDDNDNSESSSASIIYCCSTERIKNNLIVWILFSLYLFGIYLTFTGFFPLGDKITSQSNRNLEEIKKELIKSSKLELLEENNQPKVNKIVFILIDALGSMRFDNALNSDDTSLLSSIHNRKENFIWFTSYAHAPTVTLPKLRSLVNGQMSNFVDVVMNVVTEDHSTESNDGPDKELKRKIVNSSGFLYNLKKGDWKILLHGDETWFSDSTHSLYVTDTVIVDNNVTRHINEEMQMQNSWDLMILHYLGFDHLGHMHASEMEFKEKFQYYNDQVFEPILSRINDTLFVIGSDHGMTNDGNHGGSTPMETNAVLAFIHPLIQSKETIYRGTVNQIDFCPTISLLTGVPIPELSVGKIILDLFLPFGEQFTLTSIISNAAQLLQNVNDQEYIEYLKRWESVENNNFNRTNQIENYFDILSDMSSRLIKKSGSIQLGAVLWILAMLVLDSMTRNWNVSGVKDSQYSETQTSKREIIEMASFLIALFLMAAHYWKYHELNDRKLLRGALLAPCILVWCYVLDFKLLEASAEDDIETANIQGLNNHVNDNGITFSAGEECKTMENLEYLNPKSVDYFRRGRLKLGDISANYKYKQVFEIEKQFPQTLTLMLNLTSGDILNALPDPPKYKNEPQMGLFPKHIDVDKYNSIRLSEEKTPFKKFIPSKFSPHLPPLKRFDQFTAQETISKPEDIYSVQPQFIQKILLENIRIKSDKFHQRLSSYQYCVVLVMRCMNLDTLVGINLPLLRVLDVRFNNISVMDNILPMLQASPFIEHLVVMDNPIEKIGNWRPILIGTCPRIISLNGQTVSFSERENANDVYGTVVSRKTFSYLKWDERMNALCERLELESWQPENITTLSLSNARLTEFHIGNMVNIKELDLSKNSITTIKGCGLERLEKLREFNINDNAISETHCLRVLTYIPSLRKLWICENPYDTTEKEENRIWYFIVYLTINLKGDNRCVGLLELDDIKITIEHRLKSIKIFSDNIQDDDLRRLRWNYSIINYFGHHQLRQLCNGQYMSIVTKLILPKCALTLADLGFFISLEYVDLYGNNLITINGIENLKSLKFINLSGNPKLDRDPVINSLSKLSNLIYVNITSDLSKLQFDRNLNSTESVRRASVLKLLLDRNDRLLFLDDIKIDIIERSRIIKVLRDFSEVEELKFRFNLSIVAQVVNSPLTDKLKLSYKEIVIGKMYDPSLITKLYLRDCGLKDVGTDFSHFISLTCLDISHNMINNILDIGLEKCREIKYLDLGFNNISNKLVDITNMLHRMYDLEMVSLYGNPELEKQKNYKIKILKDLNSLRGGLKLVIFNTKITSQERQLVWNEKEETRLQKVIEEKGYHLSKAFSIFEINLNESGIDRLDNYIGAFKNLEKLLLRGNQFNAKLSVSCPGIFEMKLLKILDLRNNKLTDLDEVIAIVNQNPFLECLGVYTSSDENEDANFTQYTEQQVRNTIISKTPRLANIFCPLWEIDEKEITVNEIVNNWPLSDGNPKSFQFQASIFKKYLQTVKEREIWKVTINQVSIVSLDLSGSGLDFIDFSNFLHLRKLSLAKNLITDTALTLSGLEKTELEELDLQYNLISSVDVITKFIDNKKSLKKLTLIYNPIYKMNIQSRSIEKETTDRVIASTFETSHEYTETRKSIVSKLQSARSPDWIFELDGKLVTVSERCDAIAKELTFHELEQTRLRLTLNECKYNDTESLTLKLNYKGIKLLNSLKDYHLLTHLDLRGNLIKQLDKALFSNLKKLHYLDIRDNDISVQDEQLILNIIGSSGSLRTLYIQRCGGQLFLDPAKYYIQVFSTLRLLQNVDDFTNPFPLSKSQLLASQFLQNHYNVSPNSLTNIQIDDQINQLNQFYTLLLSLSSLVTLYDTTLVSNVKNKEKSSYNLGGVAPPNEGGTTSTQPLSRQTTIVDNDRNQMYIGAESKIELIGPKSVYFKSFNIPVSDYRLLLMSHIRTLDEIDGRMVTSNDKAITIIEINRLRNIIERKGFALRPVLTYSAVRNSIIEQLSKEHLNETVRGLFSRHDSGPKSPTSPSSPTNAASNDPNSKTKAIKVSPTKNWTNITTATLPLDETIPNYHHPGLLSNDKFSDMILKDPHGTLVPFEFIQDNYSNIKILQQYQDILLLKGEYTNLFDGVFEKIYFLLFAFQLYSICYSFSIPWPYYYNMIIKYNVLSINSLDLIWKTIKFNNYYFIYSWEMILPGVFLILFLLNPNYKTSVKLFVSKLCWTMFTCICCFILLIFIVAAGSFAVFPSTYDEFARGELPSAIDVWGLFGFSVAVLLLLFAIFVVYLIIYRVKYQDQMFFINFIKIRQRLLWIVFTIFYFVCVRSIFSTFECESNMVRLATTNSTTVPIWMVENYNTTLSFRNTSNLRIFNNEACPESLFKPLKFPIMYWVSIGFGIFYLILIPFMIFIFIYKNHSKIIYENSINDDLLLLRRKKKEYKQKIKKIDNSSTPIKESISTEERKLLLKSIKKNENIIFKKYINGIRNSTSSISVVFESFKNMFKYQFLFYVFEFITMTCLVSFLNTNLVLQAPIGSGLMFIVSVYMILFRPYHDITLSISSSILHLVLSFNLLFGYWLLRYKDIKELGIDWLIISNSNQSIILYVINGATIALLLILNFVIPFIRNYVWIRNELVVEEDDEHKAKDRRSKRMSLRPPTMIANSAPAISGGFDNSNEIDYAFENSYFDVFEQQEIPAIGKEIVVSESIEMSTIRMDAPPPRYSLVTKPPSMPVVRQ</sequence>